<name>J8V2M3_GAET3</name>
<proteinExistence type="predicted"/>
<dbReference type="EMBL" id="GL385395">
    <property type="protein sequence ID" value="EJT81125.1"/>
    <property type="molecule type" value="Genomic_DNA"/>
</dbReference>
<evidence type="ECO:0000313" key="1">
    <source>
        <dbReference type="EMBL" id="EJT81125.1"/>
    </source>
</evidence>
<evidence type="ECO:0000313" key="3">
    <source>
        <dbReference type="Proteomes" id="UP000006039"/>
    </source>
</evidence>
<dbReference type="VEuPathDB" id="FungiDB:GGTG_01110"/>
<dbReference type="RefSeq" id="XP_009217134.1">
    <property type="nucleotide sequence ID" value="XM_009218870.1"/>
</dbReference>
<reference evidence="3" key="1">
    <citation type="submission" date="2010-07" db="EMBL/GenBank/DDBJ databases">
        <title>The genome sequence of Gaeumannomyces graminis var. tritici strain R3-111a-1.</title>
        <authorList>
            <consortium name="The Broad Institute Genome Sequencing Platform"/>
            <person name="Ma L.-J."/>
            <person name="Dead R."/>
            <person name="Young S."/>
            <person name="Zeng Q."/>
            <person name="Koehrsen M."/>
            <person name="Alvarado L."/>
            <person name="Berlin A."/>
            <person name="Chapman S.B."/>
            <person name="Chen Z."/>
            <person name="Freedman E."/>
            <person name="Gellesch M."/>
            <person name="Goldberg J."/>
            <person name="Griggs A."/>
            <person name="Gujja S."/>
            <person name="Heilman E.R."/>
            <person name="Heiman D."/>
            <person name="Hepburn T."/>
            <person name="Howarth C."/>
            <person name="Jen D."/>
            <person name="Larson L."/>
            <person name="Mehta T."/>
            <person name="Neiman D."/>
            <person name="Pearson M."/>
            <person name="Roberts A."/>
            <person name="Saif S."/>
            <person name="Shea T."/>
            <person name="Shenoy N."/>
            <person name="Sisk P."/>
            <person name="Stolte C."/>
            <person name="Sykes S."/>
            <person name="Walk T."/>
            <person name="White J."/>
            <person name="Yandava C."/>
            <person name="Haas B."/>
            <person name="Nusbaum C."/>
            <person name="Birren B."/>
        </authorList>
    </citation>
    <scope>NUCLEOTIDE SEQUENCE [LARGE SCALE GENOMIC DNA]</scope>
    <source>
        <strain evidence="3">R3-111a-1</strain>
    </source>
</reference>
<keyword evidence="3" id="KW-1185">Reference proteome</keyword>
<sequence length="119" mass="13419">KKQINKLRKFRNKEMLNFFKSAFKINQYFTNPNFAFFGFNKIAKTKGINECGAVNDPTAPNNTALSKSRSATSTGTFRNRTVAITSLFITKNLILTQYFTCITVLPLCYKLPGTVTIGF</sequence>
<dbReference type="EnsemblFungi" id="EJT81125">
    <property type="protein sequence ID" value="EJT81125"/>
    <property type="gene ID" value="GGTG_01110"/>
</dbReference>
<reference evidence="2" key="4">
    <citation type="journal article" date="2015" name="G3 (Bethesda)">
        <title>Genome sequences of three phytopathogenic species of the Magnaporthaceae family of fungi.</title>
        <authorList>
            <person name="Okagaki L.H."/>
            <person name="Nunes C.C."/>
            <person name="Sailsbery J."/>
            <person name="Clay B."/>
            <person name="Brown D."/>
            <person name="John T."/>
            <person name="Oh Y."/>
            <person name="Young N."/>
            <person name="Fitzgerald M."/>
            <person name="Haas B.J."/>
            <person name="Zeng Q."/>
            <person name="Young S."/>
            <person name="Adiconis X."/>
            <person name="Fan L."/>
            <person name="Levin J.Z."/>
            <person name="Mitchell T.K."/>
            <person name="Okubara P.A."/>
            <person name="Farman M.L."/>
            <person name="Kohn L.M."/>
            <person name="Birren B."/>
            <person name="Ma L.-J."/>
            <person name="Dean R.A."/>
        </authorList>
    </citation>
    <scope>NUCLEOTIDE SEQUENCE</scope>
    <source>
        <strain evidence="2">R3-111a-1</strain>
    </source>
</reference>
<accession>J8V2M3</accession>
<reference evidence="2" key="5">
    <citation type="submission" date="2018-04" db="UniProtKB">
        <authorList>
            <consortium name="EnsemblFungi"/>
        </authorList>
    </citation>
    <scope>IDENTIFICATION</scope>
    <source>
        <strain evidence="2">R3-111a-1</strain>
    </source>
</reference>
<gene>
    <name evidence="2" type="primary">20341568</name>
    <name evidence="1" type="ORF">GGTG_01110</name>
</gene>
<feature type="non-terminal residue" evidence="1">
    <location>
        <position position="119"/>
    </location>
</feature>
<dbReference type="Proteomes" id="UP000006039">
    <property type="component" value="Unassembled WGS sequence"/>
</dbReference>
<organism evidence="1">
    <name type="scientific">Gaeumannomyces tritici (strain R3-111a-1)</name>
    <name type="common">Wheat and barley take-all root rot fungus</name>
    <name type="synonym">Gaeumannomyces graminis var. tritici</name>
    <dbReference type="NCBI Taxonomy" id="644352"/>
    <lineage>
        <taxon>Eukaryota</taxon>
        <taxon>Fungi</taxon>
        <taxon>Dikarya</taxon>
        <taxon>Ascomycota</taxon>
        <taxon>Pezizomycotina</taxon>
        <taxon>Sordariomycetes</taxon>
        <taxon>Sordariomycetidae</taxon>
        <taxon>Magnaporthales</taxon>
        <taxon>Magnaporthaceae</taxon>
        <taxon>Gaeumannomyces</taxon>
    </lineage>
</organism>
<reference evidence="1" key="2">
    <citation type="submission" date="2010-07" db="EMBL/GenBank/DDBJ databases">
        <authorList>
            <consortium name="The Broad Institute Genome Sequencing Platform"/>
            <consortium name="Broad Institute Genome Sequencing Center for Infectious Disease"/>
            <person name="Ma L.-J."/>
            <person name="Dead R."/>
            <person name="Young S."/>
            <person name="Zeng Q."/>
            <person name="Koehrsen M."/>
            <person name="Alvarado L."/>
            <person name="Berlin A."/>
            <person name="Chapman S.B."/>
            <person name="Chen Z."/>
            <person name="Freedman E."/>
            <person name="Gellesch M."/>
            <person name="Goldberg J."/>
            <person name="Griggs A."/>
            <person name="Gujja S."/>
            <person name="Heilman E.R."/>
            <person name="Heiman D."/>
            <person name="Hepburn T."/>
            <person name="Howarth C."/>
            <person name="Jen D."/>
            <person name="Larson L."/>
            <person name="Mehta T."/>
            <person name="Neiman D."/>
            <person name="Pearson M."/>
            <person name="Roberts A."/>
            <person name="Saif S."/>
            <person name="Shea T."/>
            <person name="Shenoy N."/>
            <person name="Sisk P."/>
            <person name="Stolte C."/>
            <person name="Sykes S."/>
            <person name="Walk T."/>
            <person name="White J."/>
            <person name="Yandava C."/>
            <person name="Haas B."/>
            <person name="Nusbaum C."/>
            <person name="Birren B."/>
        </authorList>
    </citation>
    <scope>NUCLEOTIDE SEQUENCE</scope>
    <source>
        <strain evidence="1">R3-111a-1</strain>
    </source>
</reference>
<reference evidence="1" key="3">
    <citation type="submission" date="2010-09" db="EMBL/GenBank/DDBJ databases">
        <title>Annotation of Gaeumannomyces graminis var. tritici R3-111a-1.</title>
        <authorList>
            <consortium name="The Broad Institute Genome Sequencing Platform"/>
            <person name="Ma L.-J."/>
            <person name="Dead R."/>
            <person name="Young S.K."/>
            <person name="Zeng Q."/>
            <person name="Gargeya S."/>
            <person name="Fitzgerald M."/>
            <person name="Haas B."/>
            <person name="Abouelleil A."/>
            <person name="Alvarado L."/>
            <person name="Arachchi H.M."/>
            <person name="Berlin A."/>
            <person name="Brown A."/>
            <person name="Chapman S.B."/>
            <person name="Chen Z."/>
            <person name="Dunbar C."/>
            <person name="Freedman E."/>
            <person name="Gearin G."/>
            <person name="Gellesch M."/>
            <person name="Goldberg J."/>
            <person name="Griggs A."/>
            <person name="Gujja S."/>
            <person name="Heiman D."/>
            <person name="Howarth C."/>
            <person name="Larson L."/>
            <person name="Lui A."/>
            <person name="MacDonald P.J.P."/>
            <person name="Mehta T."/>
            <person name="Montmayeur A."/>
            <person name="Murphy C."/>
            <person name="Neiman D."/>
            <person name="Pearson M."/>
            <person name="Priest M."/>
            <person name="Roberts A."/>
            <person name="Saif S."/>
            <person name="Shea T."/>
            <person name="Shenoy N."/>
            <person name="Sisk P."/>
            <person name="Stolte C."/>
            <person name="Sykes S."/>
            <person name="Yandava C."/>
            <person name="Wortman J."/>
            <person name="Nusbaum C."/>
            <person name="Birren B."/>
        </authorList>
    </citation>
    <scope>NUCLEOTIDE SEQUENCE</scope>
    <source>
        <strain evidence="1">R3-111a-1</strain>
    </source>
</reference>
<protein>
    <submittedName>
        <fullName evidence="1 2">Uncharacterized protein</fullName>
    </submittedName>
</protein>
<evidence type="ECO:0000313" key="2">
    <source>
        <dbReference type="EnsemblFungi" id="EJT81125"/>
    </source>
</evidence>
<dbReference type="GeneID" id="20341568"/>
<dbReference type="AlphaFoldDB" id="J8V2M3"/>